<dbReference type="STRING" id="74873.A0A084W5D3"/>
<name>A0A084W5D3_ANOSI</name>
<reference evidence="4 6" key="1">
    <citation type="journal article" date="2014" name="BMC Genomics">
        <title>Genome sequence of Anopheles sinensis provides insight into genetics basis of mosquito competence for malaria parasites.</title>
        <authorList>
            <person name="Zhou D."/>
            <person name="Zhang D."/>
            <person name="Ding G."/>
            <person name="Shi L."/>
            <person name="Hou Q."/>
            <person name="Ye Y."/>
            <person name="Xu Y."/>
            <person name="Zhou H."/>
            <person name="Xiong C."/>
            <person name="Li S."/>
            <person name="Yu J."/>
            <person name="Hong S."/>
            <person name="Yu X."/>
            <person name="Zou P."/>
            <person name="Chen C."/>
            <person name="Chang X."/>
            <person name="Wang W."/>
            <person name="Lv Y."/>
            <person name="Sun Y."/>
            <person name="Ma L."/>
            <person name="Shen B."/>
            <person name="Zhu C."/>
        </authorList>
    </citation>
    <scope>NUCLEOTIDE SEQUENCE [LARGE SCALE GENOMIC DNA]</scope>
</reference>
<dbReference type="OrthoDB" id="332250at2759"/>
<sequence length="911" mass="103360">MERSQKQEEKCIIVLRVFDGVNFRQEKPYRKIKLSASIGTQSFETETLRPVTPSTLNAKFDALFVWESDSYTVKCMKMENLPIKVECFELLPQSKWCRIGSVFIPLRNVPRVQLSRVEAMQPHGYRLTGIENALWRRQKPELKMQAMITDPKFLENPTDQQEPPEEDTNCNENPGTEPNTTIYANPSSVQLPENVNLLEDRGILQIGRNETDTDLFLLSITLKCASHLDRLIAGVDTFGLRYYLFGEVYYVHIEREQPNSAVFPIRETISINIRSSLASLSDYLQDALKIAVDLLPERNRLEPSDAIGKSTIDFVGFLNETDLSEFIRKHANNEDTLEAVKSFPIFPVDGRDQNVRASSERLIVPSLKCKFSLRFLGNDNTDPKMEAESQKVEQNEHDETHERESNLVVSPEMPSTASESTRDEQHQTVPTKTQATNSGPALAAEEKLLSQNSEKPITAQLETPAETLEKVDIATILLNTNQDLRDIRRTFAFSVKVGLIQFTTSPSAGLWQLTLQHPKADTPFTKVTLELIPDAVHLDRIDFGKITLKLFFSTLPERVMEVISSEPSKLTVNGPHGIHLVARLDNASLLVGNREQQSSGVVVMVDGSTGENVAIATVGCTLEEVGLNYNSQLAESGTIVCCHKTIDSGQPKMHTPFDENISYQLLEEQKAWMNEERERFLEELQKKERIHLQTLTRDWKVQRAEEEKRLADRLAQADAMVAALEEARCSLEDREHLDTQAERLRRQFRDQLEAIRSKAVRLEREAEVQIEATRKQCHELQEQLSALGADHQHLLDANLQLQRELDAERLNWDQERSELLQKIDDISASKLHYKEQWAKMMRKVHQLEQDLAVKRTPYYQPNMKEQRKPPSNRPGGGGGAGGSQMSMISSKRRGAGDSSSCSFYKPPDSCL</sequence>
<dbReference type="InterPro" id="IPR039893">
    <property type="entry name" value="CEP120-like"/>
</dbReference>
<feature type="region of interest" description="Disordered" evidence="2">
    <location>
        <begin position="154"/>
        <end position="182"/>
    </location>
</feature>
<keyword evidence="6" id="KW-1185">Reference proteome</keyword>
<dbReference type="EnsemblMetazoa" id="ASIC013359-RA">
    <property type="protein sequence ID" value="ASIC013359-PA"/>
    <property type="gene ID" value="ASIC013359"/>
</dbReference>
<dbReference type="InterPro" id="IPR035892">
    <property type="entry name" value="C2_domain_sf"/>
</dbReference>
<evidence type="ECO:0000313" key="6">
    <source>
        <dbReference type="Proteomes" id="UP000030765"/>
    </source>
</evidence>
<proteinExistence type="predicted"/>
<feature type="region of interest" description="Disordered" evidence="2">
    <location>
        <begin position="378"/>
        <end position="439"/>
    </location>
</feature>
<dbReference type="PANTHER" id="PTHR21574:SF0">
    <property type="entry name" value="CENTROSOMAL PROTEIN OF 120 KDA"/>
    <property type="match status" value="1"/>
</dbReference>
<feature type="compositionally biased region" description="Polar residues" evidence="2">
    <location>
        <begin position="427"/>
        <end position="439"/>
    </location>
</feature>
<dbReference type="AlphaFoldDB" id="A0A084W5D3"/>
<evidence type="ECO:0000256" key="1">
    <source>
        <dbReference type="SAM" id="Coils"/>
    </source>
</evidence>
<feature type="compositionally biased region" description="Basic and acidic residues" evidence="2">
    <location>
        <begin position="381"/>
        <end position="405"/>
    </location>
</feature>
<dbReference type="EMBL" id="KE525303">
    <property type="protein sequence ID" value="KFB45427.1"/>
    <property type="molecule type" value="Genomic_DNA"/>
</dbReference>
<organism evidence="4">
    <name type="scientific">Anopheles sinensis</name>
    <name type="common">Mosquito</name>
    <dbReference type="NCBI Taxonomy" id="74873"/>
    <lineage>
        <taxon>Eukaryota</taxon>
        <taxon>Metazoa</taxon>
        <taxon>Ecdysozoa</taxon>
        <taxon>Arthropoda</taxon>
        <taxon>Hexapoda</taxon>
        <taxon>Insecta</taxon>
        <taxon>Pterygota</taxon>
        <taxon>Neoptera</taxon>
        <taxon>Endopterygota</taxon>
        <taxon>Diptera</taxon>
        <taxon>Nematocera</taxon>
        <taxon>Culicoidea</taxon>
        <taxon>Culicidae</taxon>
        <taxon>Anophelinae</taxon>
        <taxon>Anopheles</taxon>
    </lineage>
</organism>
<dbReference type="OMA" id="DYQEAMQ"/>
<gene>
    <name evidence="4" type="ORF">ZHAS_00013359</name>
</gene>
<dbReference type="InterPro" id="IPR022136">
    <property type="entry name" value="DUF3668"/>
</dbReference>
<evidence type="ECO:0000259" key="3">
    <source>
        <dbReference type="Pfam" id="PF12416"/>
    </source>
</evidence>
<feature type="domain" description="DUF3668" evidence="3">
    <location>
        <begin position="195"/>
        <end position="373"/>
    </location>
</feature>
<dbReference type="GO" id="GO:0005813">
    <property type="term" value="C:centrosome"/>
    <property type="evidence" value="ECO:0007669"/>
    <property type="project" value="TreeGrafter"/>
</dbReference>
<evidence type="ECO:0000256" key="2">
    <source>
        <dbReference type="SAM" id="MobiDB-lite"/>
    </source>
</evidence>
<dbReference type="PANTHER" id="PTHR21574">
    <property type="entry name" value="CENTROSOMAL PROTEIN OF 120 KDA"/>
    <property type="match status" value="1"/>
</dbReference>
<feature type="coiled-coil region" evidence="1">
    <location>
        <begin position="707"/>
        <end position="790"/>
    </location>
</feature>
<dbReference type="VEuPathDB" id="VectorBase:ASIS004584"/>
<dbReference type="VEuPathDB" id="VectorBase:ASIC013359"/>
<evidence type="ECO:0000313" key="4">
    <source>
        <dbReference type="EMBL" id="KFB45427.1"/>
    </source>
</evidence>
<feature type="compositionally biased region" description="Polar residues" evidence="2">
    <location>
        <begin position="170"/>
        <end position="182"/>
    </location>
</feature>
<dbReference type="GO" id="GO:1903724">
    <property type="term" value="P:positive regulation of centriole elongation"/>
    <property type="evidence" value="ECO:0007669"/>
    <property type="project" value="TreeGrafter"/>
</dbReference>
<reference evidence="5" key="2">
    <citation type="submission" date="2020-05" db="UniProtKB">
        <authorList>
            <consortium name="EnsemblMetazoa"/>
        </authorList>
    </citation>
    <scope>IDENTIFICATION</scope>
</reference>
<accession>A0A084W5D3</accession>
<dbReference type="Gene3D" id="2.60.40.150">
    <property type="entry name" value="C2 domain"/>
    <property type="match status" value="1"/>
</dbReference>
<feature type="region of interest" description="Disordered" evidence="2">
    <location>
        <begin position="858"/>
        <end position="911"/>
    </location>
</feature>
<evidence type="ECO:0000313" key="5">
    <source>
        <dbReference type="EnsemblMetazoa" id="ASIC013359-PA"/>
    </source>
</evidence>
<dbReference type="Pfam" id="PF12416">
    <property type="entry name" value="DUF3668"/>
    <property type="match status" value="1"/>
</dbReference>
<dbReference type="EMBL" id="ATLV01020585">
    <property type="status" value="NOT_ANNOTATED_CDS"/>
    <property type="molecule type" value="Genomic_DNA"/>
</dbReference>
<keyword evidence="1" id="KW-0175">Coiled coil</keyword>
<dbReference type="Proteomes" id="UP000030765">
    <property type="component" value="Unassembled WGS sequence"/>
</dbReference>
<protein>
    <submittedName>
        <fullName evidence="5">DUF3668 domain-containing protein</fullName>
    </submittedName>
</protein>